<dbReference type="InterPro" id="IPR018711">
    <property type="entry name" value="NAGPA"/>
</dbReference>
<dbReference type="GO" id="GO:0033299">
    <property type="term" value="P:secretion of lysosomal enzymes"/>
    <property type="evidence" value="ECO:0007669"/>
    <property type="project" value="TreeGrafter"/>
</dbReference>
<dbReference type="Pfam" id="PF09992">
    <property type="entry name" value="NAGPA"/>
    <property type="match status" value="1"/>
</dbReference>
<protein>
    <submittedName>
        <fullName evidence="3">N-acetylglucosamine-1-phosphodiester alpha-n-acetylglucosaminidase</fullName>
    </submittedName>
</protein>
<name>A0AAV7ZQB8_9EUKA</name>
<gene>
    <name evidence="3" type="ORF">M0812_12763</name>
</gene>
<evidence type="ECO:0000313" key="3">
    <source>
        <dbReference type="EMBL" id="KAJ3443006.1"/>
    </source>
</evidence>
<feature type="chain" id="PRO_5043563667" evidence="1">
    <location>
        <begin position="19"/>
        <end position="283"/>
    </location>
</feature>
<dbReference type="PANTHER" id="PTHR40446">
    <property type="entry name" value="N-ACETYLGLUCOSAMINE-1-PHOSPHODIESTER ALPHA-N-ACETYLGLUCOSAMINIDASE"/>
    <property type="match status" value="1"/>
</dbReference>
<evidence type="ECO:0000256" key="1">
    <source>
        <dbReference type="SAM" id="SignalP"/>
    </source>
</evidence>
<dbReference type="PANTHER" id="PTHR40446:SF2">
    <property type="entry name" value="N-ACETYLGLUCOSAMINE-1-PHOSPHODIESTER ALPHA-N-ACETYLGLUCOSAMINIDASE"/>
    <property type="match status" value="1"/>
</dbReference>
<evidence type="ECO:0000313" key="4">
    <source>
        <dbReference type="Proteomes" id="UP001146793"/>
    </source>
</evidence>
<organism evidence="3 4">
    <name type="scientific">Anaeramoeba flamelloides</name>
    <dbReference type="NCBI Taxonomy" id="1746091"/>
    <lineage>
        <taxon>Eukaryota</taxon>
        <taxon>Metamonada</taxon>
        <taxon>Anaeramoebidae</taxon>
        <taxon>Anaeramoeba</taxon>
    </lineage>
</organism>
<dbReference type="EMBL" id="JANTQA010000026">
    <property type="protein sequence ID" value="KAJ3443006.1"/>
    <property type="molecule type" value="Genomic_DNA"/>
</dbReference>
<dbReference type="AlphaFoldDB" id="A0AAV7ZQB8"/>
<feature type="signal peptide" evidence="1">
    <location>
        <begin position="1"/>
        <end position="18"/>
    </location>
</feature>
<evidence type="ECO:0000259" key="2">
    <source>
        <dbReference type="Pfam" id="PF09992"/>
    </source>
</evidence>
<proteinExistence type="predicted"/>
<sequence>MKPTQIILLVIVLTFSQCFHDEFKVNPAKGDQPIITVKYLNTQIKNHSTNVTGTITLLENPLLHTTFYPSPSGCPGSAPVSVSSDFYHCSLAQNAGFFNMETLACLGPLVSDGKIIQNPSTIQSSFGITKYGNYSIGYIDQSTINDNVFQNLINARIWLIRAGKSFVDESEKIEKISQNFLNERAPRTAIGFNKKGQLLLGAVNGLESANEGLNLYEFADLMIENGFYYASNLDGGGSLTTYYKDKILNTCSDHCGSTNKDYPCPSPQGTCERLAKHDYQNKN</sequence>
<keyword evidence="1" id="KW-0732">Signal</keyword>
<comment type="caution">
    <text evidence="3">The sequence shown here is derived from an EMBL/GenBank/DDBJ whole genome shotgun (WGS) entry which is preliminary data.</text>
</comment>
<dbReference type="Proteomes" id="UP001146793">
    <property type="component" value="Unassembled WGS sequence"/>
</dbReference>
<feature type="domain" description="Phosphodiester glycosidase" evidence="2">
    <location>
        <begin position="89"/>
        <end position="251"/>
    </location>
</feature>
<reference evidence="3" key="1">
    <citation type="submission" date="2022-08" db="EMBL/GenBank/DDBJ databases">
        <title>Novel sulphate-reducing endosymbionts in the free-living metamonad Anaeramoeba.</title>
        <authorList>
            <person name="Jerlstrom-Hultqvist J."/>
            <person name="Cepicka I."/>
            <person name="Gallot-Lavallee L."/>
            <person name="Salas-Leiva D."/>
            <person name="Curtis B.A."/>
            <person name="Zahonova K."/>
            <person name="Pipaliya S."/>
            <person name="Dacks J."/>
            <person name="Roger A.J."/>
        </authorList>
    </citation>
    <scope>NUCLEOTIDE SEQUENCE</scope>
    <source>
        <strain evidence="3">Busselton2</strain>
    </source>
</reference>
<accession>A0AAV7ZQB8</accession>